<keyword evidence="3 5" id="KW-0347">Helicase</keyword>
<dbReference type="Pfam" id="PF00580">
    <property type="entry name" value="UvrD-helicase"/>
    <property type="match status" value="1"/>
</dbReference>
<dbReference type="Gene3D" id="3.40.50.300">
    <property type="entry name" value="P-loop containing nucleotide triphosphate hydrolases"/>
    <property type="match status" value="2"/>
</dbReference>
<dbReference type="PANTHER" id="PTHR11070">
    <property type="entry name" value="UVRD / RECB / PCRA DNA HELICASE FAMILY MEMBER"/>
    <property type="match status" value="1"/>
</dbReference>
<dbReference type="GO" id="GO:0043138">
    <property type="term" value="F:3'-5' DNA helicase activity"/>
    <property type="evidence" value="ECO:0007669"/>
    <property type="project" value="TreeGrafter"/>
</dbReference>
<proteinExistence type="predicted"/>
<evidence type="ECO:0000259" key="6">
    <source>
        <dbReference type="PROSITE" id="PS51198"/>
    </source>
</evidence>
<dbReference type="InterPro" id="IPR000212">
    <property type="entry name" value="DNA_helicase_UvrD/REP"/>
</dbReference>
<name>A0A929N0V0_9ACTO</name>
<dbReference type="PROSITE" id="PS51198">
    <property type="entry name" value="UVRD_HELICASE_ATP_BIND"/>
    <property type="match status" value="1"/>
</dbReference>
<dbReference type="GO" id="GO:0000725">
    <property type="term" value="P:recombinational repair"/>
    <property type="evidence" value="ECO:0007669"/>
    <property type="project" value="TreeGrafter"/>
</dbReference>
<keyword evidence="2 5" id="KW-0378">Hydrolase</keyword>
<evidence type="ECO:0000313" key="8">
    <source>
        <dbReference type="Proteomes" id="UP000718630"/>
    </source>
</evidence>
<dbReference type="GO" id="GO:0005829">
    <property type="term" value="C:cytosol"/>
    <property type="evidence" value="ECO:0007669"/>
    <property type="project" value="TreeGrafter"/>
</dbReference>
<evidence type="ECO:0000256" key="5">
    <source>
        <dbReference type="PROSITE-ProRule" id="PRU00560"/>
    </source>
</evidence>
<evidence type="ECO:0000313" key="7">
    <source>
        <dbReference type="EMBL" id="MBF0939625.1"/>
    </source>
</evidence>
<dbReference type="AlphaFoldDB" id="A0A929N0V0"/>
<keyword evidence="4 5" id="KW-0067">ATP-binding</keyword>
<dbReference type="GO" id="GO:0003677">
    <property type="term" value="F:DNA binding"/>
    <property type="evidence" value="ECO:0007669"/>
    <property type="project" value="InterPro"/>
</dbReference>
<evidence type="ECO:0000256" key="4">
    <source>
        <dbReference type="ARBA" id="ARBA00022840"/>
    </source>
</evidence>
<reference evidence="7" key="1">
    <citation type="submission" date="2020-04" db="EMBL/GenBank/DDBJ databases">
        <title>Deep metagenomics examines the oral microbiome during advanced dental caries in children, revealing novel taxa and co-occurrences with host molecules.</title>
        <authorList>
            <person name="Baker J.L."/>
            <person name="Morton J.T."/>
            <person name="Dinis M."/>
            <person name="Alvarez R."/>
            <person name="Tran N.C."/>
            <person name="Knight R."/>
            <person name="Edlund A."/>
        </authorList>
    </citation>
    <scope>NUCLEOTIDE SEQUENCE</scope>
    <source>
        <strain evidence="7">JCVI_32_bin.64</strain>
    </source>
</reference>
<dbReference type="InterPro" id="IPR014016">
    <property type="entry name" value="UvrD-like_ATP-bd"/>
</dbReference>
<feature type="binding site" evidence="5">
    <location>
        <begin position="49"/>
        <end position="56"/>
    </location>
    <ligand>
        <name>ATP</name>
        <dbReference type="ChEBI" id="CHEBI:30616"/>
    </ligand>
</feature>
<organism evidence="7 8">
    <name type="scientific">Schaalia georgiae</name>
    <dbReference type="NCBI Taxonomy" id="52768"/>
    <lineage>
        <taxon>Bacteria</taxon>
        <taxon>Bacillati</taxon>
        <taxon>Actinomycetota</taxon>
        <taxon>Actinomycetes</taxon>
        <taxon>Actinomycetales</taxon>
        <taxon>Actinomycetaceae</taxon>
        <taxon>Schaalia</taxon>
    </lineage>
</organism>
<accession>A0A929N0V0</accession>
<evidence type="ECO:0000256" key="2">
    <source>
        <dbReference type="ARBA" id="ARBA00022801"/>
    </source>
</evidence>
<comment type="caution">
    <text evidence="7">The sequence shown here is derived from an EMBL/GenBank/DDBJ whole genome shotgun (WGS) entry which is preliminary data.</text>
</comment>
<keyword evidence="1 5" id="KW-0547">Nucleotide-binding</keyword>
<protein>
    <submittedName>
        <fullName evidence="7">AAA family ATPase</fullName>
    </submittedName>
</protein>
<evidence type="ECO:0000256" key="1">
    <source>
        <dbReference type="ARBA" id="ARBA00022741"/>
    </source>
</evidence>
<feature type="domain" description="UvrD-like helicase ATP-binding" evidence="6">
    <location>
        <begin position="28"/>
        <end position="439"/>
    </location>
</feature>
<dbReference type="InterPro" id="IPR027417">
    <property type="entry name" value="P-loop_NTPase"/>
</dbReference>
<gene>
    <name evidence="7" type="ORF">HXK03_01935</name>
</gene>
<dbReference type="SUPFAM" id="SSF52540">
    <property type="entry name" value="P-loop containing nucleoside triphosphate hydrolases"/>
    <property type="match status" value="1"/>
</dbReference>
<evidence type="ECO:0000256" key="3">
    <source>
        <dbReference type="ARBA" id="ARBA00022806"/>
    </source>
</evidence>
<dbReference type="Proteomes" id="UP000718630">
    <property type="component" value="Unassembled WGS sequence"/>
</dbReference>
<dbReference type="GO" id="GO:0005524">
    <property type="term" value="F:ATP binding"/>
    <property type="evidence" value="ECO:0007669"/>
    <property type="project" value="UniProtKB-UniRule"/>
</dbReference>
<dbReference type="EMBL" id="JABZFZ010000058">
    <property type="protein sequence ID" value="MBF0939625.1"/>
    <property type="molecule type" value="Genomic_DNA"/>
</dbReference>
<dbReference type="GO" id="GO:0016787">
    <property type="term" value="F:hydrolase activity"/>
    <property type="evidence" value="ECO:0007669"/>
    <property type="project" value="UniProtKB-UniRule"/>
</dbReference>
<dbReference type="PANTHER" id="PTHR11070:SF45">
    <property type="entry name" value="DNA 3'-5' HELICASE"/>
    <property type="match status" value="1"/>
</dbReference>
<feature type="non-terminal residue" evidence="7">
    <location>
        <position position="1"/>
    </location>
</feature>
<sequence length="605" mass="65167">NLELAGEGALMSSLNAAHEGRMSDIVATIQAEQDEIIRSPHRGLVVVQGGPGTGKTAVALHRVAYLLYAQRERLERSGVLLVGPSRIFLRYIEAVLPSLGETGVVSRTMGSLVPGVSATAVEDPALARLKGLPAWAGILREAVRRLARLPERDQALRVWNRQVVLRRSDVERARRHAKRSGRPHNVAREGFARELMDVLAVRLAQEAGGADSEGRVGRDDKTEWLAEIRDSVDARRAINLAWMPTSATTLLRRLYARPEALVDANRRAGSPLRPDELRALARPRSRPWTASDVALIDELEELLGPMPDPGAARARQDGAADVARAQAAIESQGLGGGIVTAQMLAESASPQEGWAPLAERAANDRTWAYGHVVVDEAQELTAMEWRALLRRCPSRSFTVVGDLDQGRGARRPGSWEEALGPAARALEKEYVLTVSYRTPRALTELAQAVVARAGSPVMYPMRAVRDVPDCYSVEHIDAAGACDGPSAPRERDPLWGASQRAAQRAASRLDASDGAGAGRIAVIVGARRARTWGADADGDSALEERVSVLSAGAAKGLEFDSVVLVEPCEILADGVGDLFVALTRATHDVRVVHSRPLPAGMEEWA</sequence>